<dbReference type="Pfam" id="PF08338">
    <property type="entry name" value="DUF1731"/>
    <property type="match status" value="1"/>
</dbReference>
<evidence type="ECO:0000256" key="1">
    <source>
        <dbReference type="ARBA" id="ARBA00009353"/>
    </source>
</evidence>
<dbReference type="RefSeq" id="WP_108604177.1">
    <property type="nucleotide sequence ID" value="NZ_CP026604.1"/>
</dbReference>
<evidence type="ECO:0000259" key="2">
    <source>
        <dbReference type="Pfam" id="PF01370"/>
    </source>
</evidence>
<dbReference type="Pfam" id="PF01370">
    <property type="entry name" value="Epimerase"/>
    <property type="match status" value="1"/>
</dbReference>
<gene>
    <name evidence="4" type="ORF">C2869_17535</name>
</gene>
<dbReference type="Gene3D" id="3.40.50.720">
    <property type="entry name" value="NAD(P)-binding Rossmann-like Domain"/>
    <property type="match status" value="1"/>
</dbReference>
<keyword evidence="5" id="KW-1185">Reference proteome</keyword>
<reference evidence="4 5" key="1">
    <citation type="submission" date="2018-01" db="EMBL/GenBank/DDBJ databases">
        <title>Genome sequence of a Cantenovulum-like bacteria.</title>
        <authorList>
            <person name="Tan W.R."/>
            <person name="Lau N.-S."/>
            <person name="Go F."/>
            <person name="Amirul A.-A.A."/>
        </authorList>
    </citation>
    <scope>NUCLEOTIDE SEQUENCE [LARGE SCALE GENOMIC DNA]</scope>
    <source>
        <strain evidence="4 5">CCB-QB4</strain>
    </source>
</reference>
<protein>
    <submittedName>
        <fullName evidence="4">TIGR01777 family protein</fullName>
    </submittedName>
</protein>
<comment type="similarity">
    <text evidence="1">Belongs to the NAD(P)-dependent epimerase/dehydratase family. SDR39U1 subfamily.</text>
</comment>
<dbReference type="NCBIfam" id="TIGR01777">
    <property type="entry name" value="yfcH"/>
    <property type="match status" value="1"/>
</dbReference>
<dbReference type="PANTHER" id="PTHR11092:SF0">
    <property type="entry name" value="EPIMERASE FAMILY PROTEIN SDR39U1"/>
    <property type="match status" value="1"/>
</dbReference>
<feature type="domain" description="NAD-dependent epimerase/dehydratase" evidence="2">
    <location>
        <begin position="3"/>
        <end position="222"/>
    </location>
</feature>
<evidence type="ECO:0000313" key="5">
    <source>
        <dbReference type="Proteomes" id="UP000244441"/>
    </source>
</evidence>
<dbReference type="OrthoDB" id="9801773at2"/>
<dbReference type="SUPFAM" id="SSF51735">
    <property type="entry name" value="NAD(P)-binding Rossmann-fold domains"/>
    <property type="match status" value="1"/>
</dbReference>
<dbReference type="EMBL" id="CP026604">
    <property type="protein sequence ID" value="AWB68112.1"/>
    <property type="molecule type" value="Genomic_DNA"/>
</dbReference>
<sequence length="301" mass="34098">MHILITGGTGFIGSNLIKQLKAHSKITVVSRQSCLCFDRFGHDISCIDDLNKLPSLNQFDAVINLAGEPIADKYWTNRQKWRIKQSRWNITQQLVDLFEKSKIKPKVFISGSAIGYYGRQAADIDIDETFSQPHHEFTYEVCEKWERVAKQVEQHTRLCILRTGIVLGREGALKKMSLPFKLYAGGALGSGQQVMSWIHIDDMVEAIIYLLNNESSRGVYNLTAPNPVNNLAFSQALASALNRPCWLTMPAVMLRLILGELSDLMLTGQKVKPTRLLEEGFEFRFTDIDTALQHLSKPHRH</sequence>
<feature type="domain" description="DUF1731" evidence="3">
    <location>
        <begin position="249"/>
        <end position="295"/>
    </location>
</feature>
<name>A0A2S0VVB3_9ALTE</name>
<dbReference type="InterPro" id="IPR001509">
    <property type="entry name" value="Epimerase_deHydtase"/>
</dbReference>
<dbReference type="PANTHER" id="PTHR11092">
    <property type="entry name" value="SUGAR NUCLEOTIDE EPIMERASE RELATED"/>
    <property type="match status" value="1"/>
</dbReference>
<dbReference type="Proteomes" id="UP000244441">
    <property type="component" value="Chromosome"/>
</dbReference>
<proteinExistence type="inferred from homology"/>
<organism evidence="4 5">
    <name type="scientific">Saccharobesus litoralis</name>
    <dbReference type="NCBI Taxonomy" id="2172099"/>
    <lineage>
        <taxon>Bacteria</taxon>
        <taxon>Pseudomonadati</taxon>
        <taxon>Pseudomonadota</taxon>
        <taxon>Gammaproteobacteria</taxon>
        <taxon>Alteromonadales</taxon>
        <taxon>Alteromonadaceae</taxon>
        <taxon>Saccharobesus</taxon>
    </lineage>
</organism>
<evidence type="ECO:0000313" key="4">
    <source>
        <dbReference type="EMBL" id="AWB68112.1"/>
    </source>
</evidence>
<evidence type="ECO:0000259" key="3">
    <source>
        <dbReference type="Pfam" id="PF08338"/>
    </source>
</evidence>
<dbReference type="InterPro" id="IPR010099">
    <property type="entry name" value="SDR39U1"/>
</dbReference>
<dbReference type="InterPro" id="IPR036291">
    <property type="entry name" value="NAD(P)-bd_dom_sf"/>
</dbReference>
<dbReference type="InterPro" id="IPR013549">
    <property type="entry name" value="DUF1731"/>
</dbReference>
<accession>A0A2S0VVB3</accession>
<dbReference type="KEGG" id="cate:C2869_17535"/>
<dbReference type="AlphaFoldDB" id="A0A2S0VVB3"/>